<accession>A0ABX6RC72</accession>
<gene>
    <name evidence="2" type="ORF">H4W19_14770</name>
</gene>
<evidence type="ECO:0000259" key="1">
    <source>
        <dbReference type="PROSITE" id="PS50206"/>
    </source>
</evidence>
<dbReference type="Gene3D" id="3.40.250.10">
    <property type="entry name" value="Rhodanese-like domain"/>
    <property type="match status" value="1"/>
</dbReference>
<reference evidence="2 3" key="1">
    <citation type="submission" date="2020-08" db="EMBL/GenBank/DDBJ databases">
        <title>Streptomycin resistant and MDR strain, P. mexicana.</title>
        <authorList>
            <person name="Ganesh-kumar S."/>
            <person name="Zhe T."/>
            <person name="Yu Z."/>
            <person name="Min Y."/>
        </authorList>
    </citation>
    <scope>NUCLEOTIDE SEQUENCE [LARGE SCALE GENOMIC DNA]</scope>
    <source>
        <strain evidence="2 3">GTZY</strain>
    </source>
</reference>
<evidence type="ECO:0000313" key="3">
    <source>
        <dbReference type="Proteomes" id="UP000515506"/>
    </source>
</evidence>
<dbReference type="PROSITE" id="PS00380">
    <property type="entry name" value="RHODANESE_1"/>
    <property type="match status" value="1"/>
</dbReference>
<dbReference type="InterPro" id="IPR001763">
    <property type="entry name" value="Rhodanese-like_dom"/>
</dbReference>
<dbReference type="SUPFAM" id="SSF52821">
    <property type="entry name" value="Rhodanese/Cell cycle control phosphatase"/>
    <property type="match status" value="1"/>
</dbReference>
<sequence length="207" mass="22892">MMEKETSISSLWLESDSGVDTRPAAMKTINSSFYKILMRSLWAGSILSGSVAICAVLNARNLSELSEERAWKFDSSQGAAPISALSYAEHDRYNSILLDIRPRAAFFKAHIPGAINIPLDELRIRAERELPKSRRILIFCDFSEGCDRRLRQSGQPTPCVSASFVVASLKGYNGVNVLAASLPELERRGFSTVSLGGYESYHEGLNR</sequence>
<dbReference type="Pfam" id="PF00581">
    <property type="entry name" value="Rhodanese"/>
    <property type="match status" value="1"/>
</dbReference>
<dbReference type="Proteomes" id="UP000515506">
    <property type="component" value="Chromosome"/>
</dbReference>
<dbReference type="PROSITE" id="PS50206">
    <property type="entry name" value="RHODANESE_3"/>
    <property type="match status" value="1"/>
</dbReference>
<proteinExistence type="predicted"/>
<evidence type="ECO:0000313" key="2">
    <source>
        <dbReference type="EMBL" id="QND79594.1"/>
    </source>
</evidence>
<dbReference type="SMART" id="SM00450">
    <property type="entry name" value="RHOD"/>
    <property type="match status" value="1"/>
</dbReference>
<organism evidence="2 3">
    <name type="scientific">Pseudoxanthomonas mexicana</name>
    <dbReference type="NCBI Taxonomy" id="128785"/>
    <lineage>
        <taxon>Bacteria</taxon>
        <taxon>Pseudomonadati</taxon>
        <taxon>Pseudomonadota</taxon>
        <taxon>Gammaproteobacteria</taxon>
        <taxon>Lysobacterales</taxon>
        <taxon>Lysobacteraceae</taxon>
        <taxon>Pseudoxanthomonas</taxon>
    </lineage>
</organism>
<feature type="domain" description="Rhodanese" evidence="1">
    <location>
        <begin position="91"/>
        <end position="194"/>
    </location>
</feature>
<keyword evidence="3" id="KW-1185">Reference proteome</keyword>
<dbReference type="InterPro" id="IPR036873">
    <property type="entry name" value="Rhodanese-like_dom_sf"/>
</dbReference>
<dbReference type="InterPro" id="IPR001307">
    <property type="entry name" value="Thiosulphate_STrfase_CS"/>
</dbReference>
<dbReference type="EMBL" id="CP060028">
    <property type="protein sequence ID" value="QND79594.1"/>
    <property type="molecule type" value="Genomic_DNA"/>
</dbReference>
<name>A0ABX6RC72_PSEMX</name>
<protein>
    <recommendedName>
        <fullName evidence="1">Rhodanese domain-containing protein</fullName>
    </recommendedName>
</protein>